<dbReference type="Gene3D" id="3.40.1670.10">
    <property type="entry name" value="UbiD C-terminal domain-like"/>
    <property type="match status" value="1"/>
</dbReference>
<gene>
    <name evidence="17" type="ORF">TQ32_05685</name>
</gene>
<dbReference type="InterPro" id="IPR048304">
    <property type="entry name" value="UbiD_Rift_dom"/>
</dbReference>
<evidence type="ECO:0000259" key="16">
    <source>
        <dbReference type="Pfam" id="PF20696"/>
    </source>
</evidence>
<keyword evidence="6" id="KW-0210">Decarboxylase</keyword>
<evidence type="ECO:0000256" key="7">
    <source>
        <dbReference type="ARBA" id="ARBA00023211"/>
    </source>
</evidence>
<evidence type="ECO:0000256" key="6">
    <source>
        <dbReference type="ARBA" id="ARBA00022793"/>
    </source>
</evidence>
<dbReference type="SUPFAM" id="SSF50475">
    <property type="entry name" value="FMN-binding split barrel"/>
    <property type="match status" value="1"/>
</dbReference>
<keyword evidence="6" id="KW-0456">Lyase</keyword>
<reference evidence="17 18" key="2">
    <citation type="journal article" date="2016" name="Int. J. Syst. Evol. Microbiol.">
        <title>Pyrococcus kukulkanii sp. nov., a hyperthermophilic, piezophilic archaeon isolated from a deep-sea hydrothermal vent.</title>
        <authorList>
            <person name="Callac N."/>
            <person name="Oger P."/>
            <person name="Lesongeur F."/>
            <person name="Rattray J.E."/>
            <person name="Vannier P."/>
            <person name="Michoud G."/>
            <person name="Beauverger M."/>
            <person name="Gayet N."/>
            <person name="Rouxel O."/>
            <person name="Jebbar M."/>
            <person name="Godfroy A."/>
        </authorList>
    </citation>
    <scope>NUCLEOTIDE SEQUENCE [LARGE SCALE GENOMIC DNA]</scope>
    <source>
        <strain evidence="17 18">NCB100</strain>
    </source>
</reference>
<feature type="domain" description="3-octaprenyl-4-hydroxybenzoate carboxy-lyase-like C-terminal" evidence="16">
    <location>
        <begin position="283"/>
        <end position="404"/>
    </location>
</feature>
<evidence type="ECO:0000313" key="17">
    <source>
        <dbReference type="EMBL" id="AMM54022.1"/>
    </source>
</evidence>
<reference evidence="18" key="1">
    <citation type="submission" date="2015-02" db="EMBL/GenBank/DDBJ databases">
        <title>Pyrococcus kukulkanii sp. nov., a novel hyperthermophilic archaeon isolated from a deep-sea hydrothermal vent at the Guaymas Basin.</title>
        <authorList>
            <person name="Oger P.M."/>
            <person name="Callac N."/>
            <person name="Jebbar M."/>
            <person name="Godfroy A."/>
        </authorList>
    </citation>
    <scope>NUCLEOTIDE SEQUENCE [LARGE SCALE GENOMIC DNA]</scope>
    <source>
        <strain evidence="18">NCB100</strain>
    </source>
</reference>
<feature type="domain" description="3-octaprenyl-4-hydroxybenzoate carboxy-lyase-like N-terminal" evidence="15">
    <location>
        <begin position="6"/>
        <end position="77"/>
    </location>
</feature>
<dbReference type="NCBIfam" id="TIGR00148">
    <property type="entry name" value="UbiD family decarboxylase"/>
    <property type="match status" value="1"/>
</dbReference>
<dbReference type="FunFam" id="3.40.1670.10:FF:000003">
    <property type="entry name" value="Phenolic acid decarboxylase"/>
    <property type="match status" value="1"/>
</dbReference>
<dbReference type="GO" id="GO:0016831">
    <property type="term" value="F:carboxy-lyase activity"/>
    <property type="evidence" value="ECO:0007669"/>
    <property type="project" value="UniProtKB-KW"/>
</dbReference>
<evidence type="ECO:0000256" key="9">
    <source>
        <dbReference type="ARBA" id="ARBA00049054"/>
    </source>
</evidence>
<accession>A0A127B9I8</accession>
<dbReference type="SUPFAM" id="SSF143968">
    <property type="entry name" value="UbiD C-terminal domain-like"/>
    <property type="match status" value="1"/>
</dbReference>
<dbReference type="AlphaFoldDB" id="A0A127B9I8"/>
<keyword evidence="4" id="KW-0285">Flavoprotein</keyword>
<evidence type="ECO:0000259" key="15">
    <source>
        <dbReference type="Pfam" id="PF20695"/>
    </source>
</evidence>
<dbReference type="InterPro" id="IPR002830">
    <property type="entry name" value="UbiD"/>
</dbReference>
<evidence type="ECO:0000256" key="2">
    <source>
        <dbReference type="ARBA" id="ARBA00005092"/>
    </source>
</evidence>
<evidence type="ECO:0000256" key="11">
    <source>
        <dbReference type="ARBA" id="ARBA00049727"/>
    </source>
</evidence>
<evidence type="ECO:0000256" key="3">
    <source>
        <dbReference type="ARBA" id="ARBA00010021"/>
    </source>
</evidence>
<comment type="similarity">
    <text evidence="3">Belongs to the UbiD family.</text>
</comment>
<dbReference type="PATRIC" id="fig|1609559.3.peg.1186"/>
<evidence type="ECO:0000256" key="12">
    <source>
        <dbReference type="ARBA" id="ARBA00049754"/>
    </source>
</evidence>
<comment type="pathway">
    <text evidence="2">Isoprenoid biosynthesis; isopentenyl diphosphate biosynthesis via mevalonate pathway.</text>
</comment>
<comment type="cofactor">
    <cofactor evidence="1">
        <name>Mn(2+)</name>
        <dbReference type="ChEBI" id="CHEBI:29035"/>
    </cofactor>
</comment>
<proteinExistence type="inferred from homology"/>
<evidence type="ECO:0000313" key="18">
    <source>
        <dbReference type="Proteomes" id="UP000070587"/>
    </source>
</evidence>
<dbReference type="KEGG" id="pyc:TQ32_05685"/>
<dbReference type="Pfam" id="PF20696">
    <property type="entry name" value="UbiD_C"/>
    <property type="match status" value="1"/>
</dbReference>
<evidence type="ECO:0000256" key="4">
    <source>
        <dbReference type="ARBA" id="ARBA00022630"/>
    </source>
</evidence>
<comment type="cofactor">
    <cofactor evidence="13">
        <name>prenylated FMN</name>
        <dbReference type="ChEBI" id="CHEBI:87746"/>
    </cofactor>
</comment>
<dbReference type="OrthoDB" id="8480at2157"/>
<dbReference type="InterPro" id="IPR049383">
    <property type="entry name" value="UbiD-like_N"/>
</dbReference>
<sequence length="428" mass="48315">MLREIVEGFDDLVVVDKPVKKELEITKYLLKYKDRPVLFKDVEGWKVVGNVWSKRERIAKFLNTDNRGLLELLVKAMEEPKDYVVVDKADFLKNKSEVNLLELPVPKFYPRDGGRYFTSAMVIAKSGDFVNVSFHRMMVLDETRAAIRLVPRHLYAMWKDAVEMGEEFDVRIVVGNPVHLLLAGATSVAYGISELKIASAISLQAFGRPVEVVEVDGIPVPVESEFVFRAKITDELVDEGPFVDITGTYDIVRKQPVVVFERMYHVDDPVFHVLLPGGYEHYMLMGLPKEPQIYSAVKRVVPKVHGVRLTEGGCMWLHAVVSITKQHEGDGKNAILAAFTGHPSLKRVVVVDEDVNIYDDREVEWAIATRFQPDRDLVVIPDARGSSLDPSGKDGLTAKWGIDATKPLDRKEKFEKAKIVSSRQDSIR</sequence>
<dbReference type="Proteomes" id="UP000070587">
    <property type="component" value="Chromosome"/>
</dbReference>
<keyword evidence="8" id="KW-0414">Isoprene biosynthesis</keyword>
<dbReference type="Pfam" id="PF20695">
    <property type="entry name" value="UbiD_N"/>
    <property type="match status" value="1"/>
</dbReference>
<dbReference type="GO" id="GO:0005737">
    <property type="term" value="C:cytoplasm"/>
    <property type="evidence" value="ECO:0007669"/>
    <property type="project" value="TreeGrafter"/>
</dbReference>
<dbReference type="PANTHER" id="PTHR30108">
    <property type="entry name" value="3-OCTAPRENYL-4-HYDROXYBENZOATE CARBOXY-LYASE-RELATED"/>
    <property type="match status" value="1"/>
</dbReference>
<dbReference type="STRING" id="1609559.TQ32_05685"/>
<dbReference type="EMBL" id="CP010835">
    <property type="protein sequence ID" value="AMM54022.1"/>
    <property type="molecule type" value="Genomic_DNA"/>
</dbReference>
<comment type="function">
    <text evidence="10">Catalyzes the conversion of trans-anhydromevalonate 5-phosphate (tAHMP) into isopentenyl phosphate. Involved in the archaeal mevalonate (MVA) pathway, which provides fundamental precursors for isoprenoid biosynthesis, such as isopentenyl diphosphate (IPP) and dimethylallyl diphosphate (DMAPP).</text>
</comment>
<protein>
    <recommendedName>
        <fullName evidence="12">Anhydromevalonate phosphate decarboxylase</fullName>
        <ecNumber evidence="11">4.1.1.126</ecNumber>
    </recommendedName>
</protein>
<dbReference type="PANTHER" id="PTHR30108:SF21">
    <property type="entry name" value="4-HYDROXYBENZOATE DECARBOXYLASE"/>
    <property type="match status" value="1"/>
</dbReference>
<evidence type="ECO:0000256" key="1">
    <source>
        <dbReference type="ARBA" id="ARBA00001936"/>
    </source>
</evidence>
<dbReference type="RefSeq" id="WP_068322127.1">
    <property type="nucleotide sequence ID" value="NZ_CP010835.1"/>
</dbReference>
<feature type="domain" description="3-octaprenyl-4-hydroxybenzoate carboxy-lyase-like Rift-related" evidence="14">
    <location>
        <begin position="91"/>
        <end position="278"/>
    </location>
</feature>
<evidence type="ECO:0000256" key="13">
    <source>
        <dbReference type="ARBA" id="ARBA00049936"/>
    </source>
</evidence>
<dbReference type="Pfam" id="PF01977">
    <property type="entry name" value="UbiD"/>
    <property type="match status" value="1"/>
</dbReference>
<keyword evidence="7" id="KW-0464">Manganese</keyword>
<evidence type="ECO:0000256" key="8">
    <source>
        <dbReference type="ARBA" id="ARBA00023229"/>
    </source>
</evidence>
<keyword evidence="5" id="KW-0288">FMN</keyword>
<dbReference type="GO" id="GO:0008299">
    <property type="term" value="P:isoprenoid biosynthetic process"/>
    <property type="evidence" value="ECO:0007669"/>
    <property type="project" value="UniProtKB-KW"/>
</dbReference>
<evidence type="ECO:0000256" key="10">
    <source>
        <dbReference type="ARBA" id="ARBA00049583"/>
    </source>
</evidence>
<organism evidence="17 18">
    <name type="scientific">Pyrococcus kukulkanii</name>
    <dbReference type="NCBI Taxonomy" id="1609559"/>
    <lineage>
        <taxon>Archaea</taxon>
        <taxon>Methanobacteriati</taxon>
        <taxon>Methanobacteriota</taxon>
        <taxon>Thermococci</taxon>
        <taxon>Thermococcales</taxon>
        <taxon>Thermococcaceae</taxon>
        <taxon>Pyrococcus</taxon>
    </lineage>
</organism>
<evidence type="ECO:0000259" key="14">
    <source>
        <dbReference type="Pfam" id="PF01977"/>
    </source>
</evidence>
<comment type="catalytic activity">
    <reaction evidence="9">
        <text>(2E)-3-methyl-5-phosphooxypent-2-enoate + H(+) = isopentenyl phosphate + CO2</text>
        <dbReference type="Rhea" id="RHEA:78971"/>
        <dbReference type="ChEBI" id="CHEBI:15378"/>
        <dbReference type="ChEBI" id="CHEBI:16526"/>
        <dbReference type="ChEBI" id="CHEBI:65078"/>
        <dbReference type="ChEBI" id="CHEBI:229665"/>
        <dbReference type="EC" id="4.1.1.126"/>
    </reaction>
    <physiologicalReaction direction="left-to-right" evidence="9">
        <dbReference type="Rhea" id="RHEA:78972"/>
    </physiologicalReaction>
</comment>
<evidence type="ECO:0000256" key="5">
    <source>
        <dbReference type="ARBA" id="ARBA00022643"/>
    </source>
</evidence>
<dbReference type="GeneID" id="28491306"/>
<dbReference type="InterPro" id="IPR049381">
    <property type="entry name" value="UbiD-like_C"/>
</dbReference>
<dbReference type="EC" id="4.1.1.126" evidence="11"/>
<name>A0A127B9I8_9EURY</name>